<keyword evidence="1" id="KW-0472">Membrane</keyword>
<keyword evidence="1" id="KW-0812">Transmembrane</keyword>
<proteinExistence type="predicted"/>
<name>A0ABW5WYU8_9STAP</name>
<feature type="transmembrane region" description="Helical" evidence="1">
    <location>
        <begin position="185"/>
        <end position="207"/>
    </location>
</feature>
<feature type="transmembrane region" description="Helical" evidence="1">
    <location>
        <begin position="85"/>
        <end position="106"/>
    </location>
</feature>
<organism evidence="3 4">
    <name type="scientific">Corticicoccus populi</name>
    <dbReference type="NCBI Taxonomy" id="1812821"/>
    <lineage>
        <taxon>Bacteria</taxon>
        <taxon>Bacillati</taxon>
        <taxon>Bacillota</taxon>
        <taxon>Bacilli</taxon>
        <taxon>Bacillales</taxon>
        <taxon>Staphylococcaceae</taxon>
        <taxon>Corticicoccus</taxon>
    </lineage>
</organism>
<evidence type="ECO:0000259" key="2">
    <source>
        <dbReference type="Pfam" id="PF06808"/>
    </source>
</evidence>
<feature type="transmembrane region" description="Helical" evidence="1">
    <location>
        <begin position="141"/>
        <end position="162"/>
    </location>
</feature>
<keyword evidence="4" id="KW-1185">Reference proteome</keyword>
<feature type="transmembrane region" description="Helical" evidence="1">
    <location>
        <begin position="377"/>
        <end position="394"/>
    </location>
</feature>
<feature type="transmembrane region" description="Helical" evidence="1">
    <location>
        <begin position="54"/>
        <end position="73"/>
    </location>
</feature>
<feature type="transmembrane region" description="Helical" evidence="1">
    <location>
        <begin position="420"/>
        <end position="445"/>
    </location>
</feature>
<dbReference type="InterPro" id="IPR010656">
    <property type="entry name" value="DctM"/>
</dbReference>
<protein>
    <submittedName>
        <fullName evidence="3">TRAP transporter permease</fullName>
    </submittedName>
</protein>
<gene>
    <name evidence="3" type="ORF">ACFSX4_09205</name>
</gene>
<sequence length="646" mass="69364">MTELKKELETPEEVVVEGTQRDPKDWTKYAVAVIGILLSVFVLVTSSYLNIQGFYRNTIFLILIFVLGFFLYPTNKKKPDSKFNAFDLIMVFMSIISIGYITLMYTNLHVERMSRAETLDYVFAILCILVLFEMTRRSIGWFIPVLSVIAMIYAVYGAYFPIDFAHSGFSFERLLFRLYMTSDGIFGSTLSIASTYIVLFILFGAFLTASGASNLFNDLALAIAGQRRGGPAQVAVITSALTGSLNGSAVANVATTGAFTIPLMKSIGLKPRFAGGVEAAASTGGMIMPPIMGAAAFIMAGFLGVPYTAVVMAAIIPALLYFIALVISIDTESKKLGLKGISKDNIPDVKRVLIERGALLLPIIVVIGVLVMGRTAIFAGFAGIVAAIITSYLTKDKENRITIPKFFEALIDGAKNSIQVAVACASVGIIIAVVSMSGVGSMLAYNVVDIANGNLFLILLLVMVTCIILSFGLPSTALYIVVAVTAAPALVTAGVQPMAAHFFVFYYGAMSNVTPPVALAAYTGAGIAKANPMQTSWTAMRLALPGFIIPFMIAYDPILLLQTDEGPINFAALATALISVLVGIYALSVGFGNYIRVKLNIVERIILIATAFLLISTDTTLDIIGYILFVIVMIVHFLRSKKAVEA</sequence>
<feature type="transmembrane region" description="Helical" evidence="1">
    <location>
        <begin position="309"/>
        <end position="331"/>
    </location>
</feature>
<evidence type="ECO:0000256" key="1">
    <source>
        <dbReference type="SAM" id="Phobius"/>
    </source>
</evidence>
<dbReference type="InterPro" id="IPR011853">
    <property type="entry name" value="TRAP_DctM-Dct_fused"/>
</dbReference>
<evidence type="ECO:0000313" key="4">
    <source>
        <dbReference type="Proteomes" id="UP001597519"/>
    </source>
</evidence>
<dbReference type="PANTHER" id="PTHR43849">
    <property type="entry name" value="BLL3936 PROTEIN"/>
    <property type="match status" value="1"/>
</dbReference>
<feature type="transmembrane region" description="Helical" evidence="1">
    <location>
        <begin position="623"/>
        <end position="639"/>
    </location>
</feature>
<feature type="domain" description="TRAP C4-dicarboxylate transport system permease DctM subunit" evidence="2">
    <location>
        <begin position="126"/>
        <end position="561"/>
    </location>
</feature>
<dbReference type="EMBL" id="JBHUOQ010000003">
    <property type="protein sequence ID" value="MFD2830639.1"/>
    <property type="molecule type" value="Genomic_DNA"/>
</dbReference>
<feature type="transmembrane region" description="Helical" evidence="1">
    <location>
        <begin position="29"/>
        <end position="48"/>
    </location>
</feature>
<dbReference type="PANTHER" id="PTHR43849:SF2">
    <property type="entry name" value="BLL3936 PROTEIN"/>
    <property type="match status" value="1"/>
</dbReference>
<dbReference type="NCBIfam" id="TIGR02123">
    <property type="entry name" value="TRAP_fused"/>
    <property type="match status" value="1"/>
</dbReference>
<keyword evidence="1" id="KW-1133">Transmembrane helix</keyword>
<feature type="transmembrane region" description="Helical" evidence="1">
    <location>
        <begin position="352"/>
        <end position="371"/>
    </location>
</feature>
<feature type="transmembrane region" description="Helical" evidence="1">
    <location>
        <begin position="542"/>
        <end position="562"/>
    </location>
</feature>
<evidence type="ECO:0000313" key="3">
    <source>
        <dbReference type="EMBL" id="MFD2830639.1"/>
    </source>
</evidence>
<feature type="transmembrane region" description="Helical" evidence="1">
    <location>
        <begin position="279"/>
        <end position="303"/>
    </location>
</feature>
<dbReference type="Proteomes" id="UP001597519">
    <property type="component" value="Unassembled WGS sequence"/>
</dbReference>
<feature type="transmembrane region" description="Helical" evidence="1">
    <location>
        <begin position="513"/>
        <end position="530"/>
    </location>
</feature>
<reference evidence="4" key="1">
    <citation type="journal article" date="2019" name="Int. J. Syst. Evol. Microbiol.">
        <title>The Global Catalogue of Microorganisms (GCM) 10K type strain sequencing project: providing services to taxonomists for standard genome sequencing and annotation.</title>
        <authorList>
            <consortium name="The Broad Institute Genomics Platform"/>
            <consortium name="The Broad Institute Genome Sequencing Center for Infectious Disease"/>
            <person name="Wu L."/>
            <person name="Ma J."/>
        </authorList>
    </citation>
    <scope>NUCLEOTIDE SEQUENCE [LARGE SCALE GENOMIC DNA]</scope>
    <source>
        <strain evidence="4">KCTC 33575</strain>
    </source>
</reference>
<dbReference type="Pfam" id="PF06808">
    <property type="entry name" value="DctM"/>
    <property type="match status" value="1"/>
</dbReference>
<comment type="caution">
    <text evidence="3">The sequence shown here is derived from an EMBL/GenBank/DDBJ whole genome shotgun (WGS) entry which is preliminary data.</text>
</comment>
<feature type="transmembrane region" description="Helical" evidence="1">
    <location>
        <begin position="478"/>
        <end position="507"/>
    </location>
</feature>
<feature type="transmembrane region" description="Helical" evidence="1">
    <location>
        <begin position="118"/>
        <end position="134"/>
    </location>
</feature>
<feature type="transmembrane region" description="Helical" evidence="1">
    <location>
        <begin position="451"/>
        <end position="471"/>
    </location>
</feature>
<accession>A0ABW5WYU8</accession>
<dbReference type="RefSeq" id="WP_377773864.1">
    <property type="nucleotide sequence ID" value="NZ_JBHUOQ010000003.1"/>
</dbReference>
<feature type="transmembrane region" description="Helical" evidence="1">
    <location>
        <begin position="568"/>
        <end position="589"/>
    </location>
</feature>